<keyword evidence="11" id="KW-0812">Transmembrane</keyword>
<evidence type="ECO:0000256" key="5">
    <source>
        <dbReference type="ARBA" id="ARBA00023002"/>
    </source>
</evidence>
<dbReference type="AlphaFoldDB" id="B3RKS7"/>
<comment type="similarity">
    <text evidence="2 10">Belongs to the cytochrome P450 family.</text>
</comment>
<dbReference type="Pfam" id="PF00067">
    <property type="entry name" value="p450"/>
    <property type="match status" value="1"/>
</dbReference>
<dbReference type="InterPro" id="IPR002401">
    <property type="entry name" value="Cyt_P450_E_grp-I"/>
</dbReference>
<keyword evidence="6 9" id="KW-0408">Iron</keyword>
<dbReference type="PANTHER" id="PTHR24302">
    <property type="entry name" value="CYTOCHROME P450 FAMILY 3"/>
    <property type="match status" value="1"/>
</dbReference>
<dbReference type="OrthoDB" id="1470350at2759"/>
<dbReference type="EMBL" id="DS985241">
    <property type="protein sequence ID" value="EDV28633.1"/>
    <property type="molecule type" value="Genomic_DNA"/>
</dbReference>
<dbReference type="Gene3D" id="1.10.630.10">
    <property type="entry name" value="Cytochrome P450"/>
    <property type="match status" value="1"/>
</dbReference>
<dbReference type="InterPro" id="IPR017972">
    <property type="entry name" value="Cyt_P450_CS"/>
</dbReference>
<keyword evidence="7 10" id="KW-0503">Monooxygenase</keyword>
<dbReference type="RefSeq" id="XP_002107835.1">
    <property type="nucleotide sequence ID" value="XM_002107799.1"/>
</dbReference>
<dbReference type="InterPro" id="IPR050705">
    <property type="entry name" value="Cytochrome_P450_3A"/>
</dbReference>
<reference evidence="12 13" key="1">
    <citation type="journal article" date="2008" name="Nature">
        <title>The Trichoplax genome and the nature of placozoans.</title>
        <authorList>
            <person name="Srivastava M."/>
            <person name="Begovic E."/>
            <person name="Chapman J."/>
            <person name="Putnam N.H."/>
            <person name="Hellsten U."/>
            <person name="Kawashima T."/>
            <person name="Kuo A."/>
            <person name="Mitros T."/>
            <person name="Salamov A."/>
            <person name="Carpenter M.L."/>
            <person name="Signorovitch A.Y."/>
            <person name="Moreno M.A."/>
            <person name="Kamm K."/>
            <person name="Grimwood J."/>
            <person name="Schmutz J."/>
            <person name="Shapiro H."/>
            <person name="Grigoriev I.V."/>
            <person name="Buss L.W."/>
            <person name="Schierwater B."/>
            <person name="Dellaporta S.L."/>
            <person name="Rokhsar D.S."/>
        </authorList>
    </citation>
    <scope>NUCLEOTIDE SEQUENCE [LARGE SCALE GENOMIC DNA]</scope>
    <source>
        <strain evidence="12 13">Grell-BS-1999</strain>
    </source>
</reference>
<dbReference type="PRINTS" id="PR00463">
    <property type="entry name" value="EP450I"/>
</dbReference>
<keyword evidence="11" id="KW-1133">Transmembrane helix</keyword>
<feature type="transmembrane region" description="Helical" evidence="11">
    <location>
        <begin position="140"/>
        <end position="159"/>
    </location>
</feature>
<dbReference type="InParanoid" id="B3RKS7"/>
<dbReference type="PRINTS" id="PR00385">
    <property type="entry name" value="P450"/>
</dbReference>
<organism evidence="12 13">
    <name type="scientific">Trichoplax adhaerens</name>
    <name type="common">Trichoplax reptans</name>
    <dbReference type="NCBI Taxonomy" id="10228"/>
    <lineage>
        <taxon>Eukaryota</taxon>
        <taxon>Metazoa</taxon>
        <taxon>Placozoa</taxon>
        <taxon>Uniplacotomia</taxon>
        <taxon>Trichoplacea</taxon>
        <taxon>Trichoplacidae</taxon>
        <taxon>Trichoplax</taxon>
    </lineage>
</organism>
<feature type="binding site" description="axial binding residue" evidence="9">
    <location>
        <position position="362"/>
    </location>
    <ligand>
        <name>heme</name>
        <dbReference type="ChEBI" id="CHEBI:30413"/>
    </ligand>
    <ligandPart>
        <name>Fe</name>
        <dbReference type="ChEBI" id="CHEBI:18248"/>
    </ligandPart>
</feature>
<dbReference type="KEGG" id="tad:TRIADDRAFT_18906"/>
<dbReference type="STRING" id="10228.B3RKS7"/>
<dbReference type="GeneID" id="6749848"/>
<evidence type="ECO:0008006" key="14">
    <source>
        <dbReference type="Google" id="ProtNLM"/>
    </source>
</evidence>
<evidence type="ECO:0000256" key="2">
    <source>
        <dbReference type="ARBA" id="ARBA00010617"/>
    </source>
</evidence>
<comment type="function">
    <text evidence="8">Cytochromes P450 are a group of heme-thiolate monooxygenases. They oxidize a variety of structurally unrelated compounds, including steroids, fatty acids, and xenobiotics.</text>
</comment>
<dbReference type="CDD" id="cd11055">
    <property type="entry name" value="CYP3A-like"/>
    <property type="match status" value="1"/>
</dbReference>
<keyword evidence="5 10" id="KW-0560">Oxidoreductase</keyword>
<gene>
    <name evidence="12" type="ORF">TRIADDRAFT_18906</name>
</gene>
<evidence type="ECO:0000313" key="13">
    <source>
        <dbReference type="Proteomes" id="UP000009022"/>
    </source>
</evidence>
<evidence type="ECO:0000256" key="1">
    <source>
        <dbReference type="ARBA" id="ARBA00001971"/>
    </source>
</evidence>
<dbReference type="FunFam" id="1.10.630.10:FF:000182">
    <property type="entry name" value="Cytochrome P450 3A4"/>
    <property type="match status" value="1"/>
</dbReference>
<dbReference type="Proteomes" id="UP000009022">
    <property type="component" value="Unassembled WGS sequence"/>
</dbReference>
<keyword evidence="3 9" id="KW-0349">Heme</keyword>
<dbReference type="InterPro" id="IPR001128">
    <property type="entry name" value="Cyt_P450"/>
</dbReference>
<feature type="non-terminal residue" evidence="12">
    <location>
        <position position="1"/>
    </location>
</feature>
<keyword evidence="4 9" id="KW-0479">Metal-binding</keyword>
<dbReference type="GO" id="GO:0020037">
    <property type="term" value="F:heme binding"/>
    <property type="evidence" value="ECO:0007669"/>
    <property type="project" value="InterPro"/>
</dbReference>
<dbReference type="PANTHER" id="PTHR24302:SF15">
    <property type="entry name" value="FATTY-ACID PEROXYGENASE"/>
    <property type="match status" value="1"/>
</dbReference>
<dbReference type="eggNOG" id="KOG0158">
    <property type="taxonomic scope" value="Eukaryota"/>
</dbReference>
<dbReference type="InterPro" id="IPR036396">
    <property type="entry name" value="Cyt_P450_sf"/>
</dbReference>
<accession>B3RKS7</accession>
<dbReference type="CTD" id="6749848"/>
<dbReference type="GO" id="GO:0005506">
    <property type="term" value="F:iron ion binding"/>
    <property type="evidence" value="ECO:0007669"/>
    <property type="project" value="InterPro"/>
</dbReference>
<dbReference type="GO" id="GO:0004497">
    <property type="term" value="F:monooxygenase activity"/>
    <property type="evidence" value="ECO:0007669"/>
    <property type="project" value="UniProtKB-KW"/>
</dbReference>
<protein>
    <recommendedName>
        <fullName evidence="14">Cytochrome P450</fullName>
    </recommendedName>
</protein>
<name>B3RKS7_TRIAD</name>
<dbReference type="PhylomeDB" id="B3RKS7"/>
<evidence type="ECO:0000256" key="8">
    <source>
        <dbReference type="ARBA" id="ARBA00043906"/>
    </source>
</evidence>
<dbReference type="HOGENOM" id="CLU_001570_5_2_1"/>
<evidence type="ECO:0000256" key="4">
    <source>
        <dbReference type="ARBA" id="ARBA00022723"/>
    </source>
</evidence>
<dbReference type="PROSITE" id="PS00086">
    <property type="entry name" value="CYTOCHROME_P450"/>
    <property type="match status" value="1"/>
</dbReference>
<dbReference type="SUPFAM" id="SSF48264">
    <property type="entry name" value="Cytochrome P450"/>
    <property type="match status" value="1"/>
</dbReference>
<dbReference type="GO" id="GO:0016705">
    <property type="term" value="F:oxidoreductase activity, acting on paired donors, with incorporation or reduction of molecular oxygen"/>
    <property type="evidence" value="ECO:0007669"/>
    <property type="project" value="InterPro"/>
</dbReference>
<sequence length="416" mass="47519">LFMGVRGRYLLTDPDIIKEITVKQFSNFLNRSITFNTGFRFDLGLLILRDDHWKKVRNILTPNFTSNKMKNMRPLLDDSTRILMQKLDEATKTGEPVNIWEWFGTYTMQIIMATAFGTDVDSQTNSDNILNKRASQSLHLSPFAVISAVFLPALFPLMVRLDRSFINGMGFIDNFADKVLSMRKKEVDSKRQDIMQIMIDASDESKKGSLTHDEAVGQIITVLLAGYETTNNALGYIAYLLALHPEVQDKLINEIESAYNSTEIDYDIIMYKMAYLDMVISESLRLYPPVMSIGREIKEDCVIKGVKFLKGLTIGIPAYAMHRDPEFWEEPEKFDPERFSEERKNSINTYAYLPFGIGPRACIGSRFALMEIKLCLVKVLMAYRFVTCPETQIPLQVKSAGSLSPQNGIYLKIEKR</sequence>
<evidence type="ECO:0000256" key="6">
    <source>
        <dbReference type="ARBA" id="ARBA00023004"/>
    </source>
</evidence>
<evidence type="ECO:0000313" key="12">
    <source>
        <dbReference type="EMBL" id="EDV28633.1"/>
    </source>
</evidence>
<evidence type="ECO:0000256" key="9">
    <source>
        <dbReference type="PIRSR" id="PIRSR602401-1"/>
    </source>
</evidence>
<keyword evidence="13" id="KW-1185">Reference proteome</keyword>
<evidence type="ECO:0000256" key="10">
    <source>
        <dbReference type="RuleBase" id="RU000461"/>
    </source>
</evidence>
<evidence type="ECO:0000256" key="7">
    <source>
        <dbReference type="ARBA" id="ARBA00023033"/>
    </source>
</evidence>
<evidence type="ECO:0000256" key="11">
    <source>
        <dbReference type="SAM" id="Phobius"/>
    </source>
</evidence>
<keyword evidence="11" id="KW-0472">Membrane</keyword>
<proteinExistence type="inferred from homology"/>
<comment type="cofactor">
    <cofactor evidence="1 9">
        <name>heme</name>
        <dbReference type="ChEBI" id="CHEBI:30413"/>
    </cofactor>
</comment>
<evidence type="ECO:0000256" key="3">
    <source>
        <dbReference type="ARBA" id="ARBA00022617"/>
    </source>
</evidence>